<evidence type="ECO:0000256" key="4">
    <source>
        <dbReference type="ARBA" id="ARBA00022912"/>
    </source>
</evidence>
<protein>
    <recommendedName>
        <fullName evidence="2">protein-tyrosine-phosphatase</fullName>
        <ecNumber evidence="2">3.1.3.48</ecNumber>
    </recommendedName>
</protein>
<feature type="transmembrane region" description="Helical" evidence="5">
    <location>
        <begin position="88"/>
        <end position="108"/>
    </location>
</feature>
<dbReference type="InterPro" id="IPR000340">
    <property type="entry name" value="Dual-sp_phosphatase_cat-dom"/>
</dbReference>
<accession>A0A0E0BNK4</accession>
<dbReference type="Gramene" id="OGLUM12G02600.1">
    <property type="protein sequence ID" value="OGLUM12G02600.1"/>
    <property type="gene ID" value="OGLUM12G02600"/>
</dbReference>
<dbReference type="InterPro" id="IPR036259">
    <property type="entry name" value="MFS_trans_sf"/>
</dbReference>
<dbReference type="InterPro" id="IPR020422">
    <property type="entry name" value="TYR_PHOSPHATASE_DUAL_dom"/>
</dbReference>
<dbReference type="PANTHER" id="PTHR45848:SF4">
    <property type="entry name" value="DUAL SPECIFICITY PROTEIN PHOSPHATASE 12"/>
    <property type="match status" value="1"/>
</dbReference>
<evidence type="ECO:0000313" key="8">
    <source>
        <dbReference type="EnsemblPlants" id="OGLUM12G02600.1"/>
    </source>
</evidence>
<feature type="transmembrane region" description="Helical" evidence="5">
    <location>
        <begin position="192"/>
        <end position="216"/>
    </location>
</feature>
<dbReference type="PROSITE" id="PS00383">
    <property type="entry name" value="TYR_PHOSPHATASE_1"/>
    <property type="match status" value="1"/>
</dbReference>
<feature type="transmembrane region" description="Helical" evidence="5">
    <location>
        <begin position="120"/>
        <end position="146"/>
    </location>
</feature>
<evidence type="ECO:0000256" key="3">
    <source>
        <dbReference type="ARBA" id="ARBA00022801"/>
    </source>
</evidence>
<dbReference type="GO" id="GO:0004725">
    <property type="term" value="F:protein tyrosine phosphatase activity"/>
    <property type="evidence" value="ECO:0007669"/>
    <property type="project" value="UniProtKB-EC"/>
</dbReference>
<dbReference type="Pfam" id="PF00782">
    <property type="entry name" value="DSPc"/>
    <property type="match status" value="1"/>
</dbReference>
<dbReference type="HOGENOM" id="CLU_461089_0_0_1"/>
<evidence type="ECO:0000256" key="2">
    <source>
        <dbReference type="ARBA" id="ARBA00013064"/>
    </source>
</evidence>
<feature type="transmembrane region" description="Helical" evidence="5">
    <location>
        <begin position="42"/>
        <end position="67"/>
    </location>
</feature>
<feature type="transmembrane region" description="Helical" evidence="5">
    <location>
        <begin position="267"/>
        <end position="290"/>
    </location>
</feature>
<dbReference type="FunFam" id="3.90.190.10:FF:000083">
    <property type="entry name" value="Dual specificity protein phosphatase 12-like"/>
    <property type="match status" value="1"/>
</dbReference>
<feature type="transmembrane region" description="Helical" evidence="5">
    <location>
        <begin position="236"/>
        <end position="255"/>
    </location>
</feature>
<dbReference type="PROSITE" id="PS50056">
    <property type="entry name" value="TYR_PHOSPHATASE_2"/>
    <property type="match status" value="1"/>
</dbReference>
<dbReference type="SUPFAM" id="SSF52799">
    <property type="entry name" value="(Phosphotyrosine protein) phosphatases II"/>
    <property type="match status" value="1"/>
</dbReference>
<dbReference type="Gene3D" id="3.90.190.10">
    <property type="entry name" value="Protein tyrosine phosphatase superfamily"/>
    <property type="match status" value="1"/>
</dbReference>
<keyword evidence="5" id="KW-1133">Transmembrane helix</keyword>
<dbReference type="eggNOG" id="KOG2615">
    <property type="taxonomic scope" value="Eukaryota"/>
</dbReference>
<evidence type="ECO:0000259" key="7">
    <source>
        <dbReference type="PROSITE" id="PS50056"/>
    </source>
</evidence>
<dbReference type="GO" id="GO:0008138">
    <property type="term" value="F:protein tyrosine/serine/threonine phosphatase activity"/>
    <property type="evidence" value="ECO:0007669"/>
    <property type="project" value="TreeGrafter"/>
</dbReference>
<dbReference type="InterPro" id="IPR016130">
    <property type="entry name" value="Tyr_Pase_AS"/>
</dbReference>
<reference evidence="8" key="1">
    <citation type="submission" date="2015-04" db="UniProtKB">
        <authorList>
            <consortium name="EnsemblPlants"/>
        </authorList>
    </citation>
    <scope>IDENTIFICATION</scope>
</reference>
<keyword evidence="5" id="KW-0472">Membrane</keyword>
<dbReference type="CDD" id="cd14520">
    <property type="entry name" value="DSP_DUSP12"/>
    <property type="match status" value="1"/>
</dbReference>
<dbReference type="InterPro" id="IPR029021">
    <property type="entry name" value="Prot-tyrosine_phosphatase-like"/>
</dbReference>
<reference evidence="8" key="2">
    <citation type="submission" date="2018-05" db="EMBL/GenBank/DDBJ databases">
        <title>OgluRS3 (Oryza glumaepatula Reference Sequence Version 3).</title>
        <authorList>
            <person name="Zhang J."/>
            <person name="Kudrna D."/>
            <person name="Lee S."/>
            <person name="Talag J."/>
            <person name="Welchert J."/>
            <person name="Wing R.A."/>
        </authorList>
    </citation>
    <scope>NUCLEOTIDE SEQUENCE [LARGE SCALE GENOMIC DNA]</scope>
</reference>
<keyword evidence="4" id="KW-0904">Protein phosphatase</keyword>
<sequence>MAAGDAATPLLEMAYQYHEGCPACAVERSKALNPGIPYMRFFHIWIIILVSCTYAPPIYRSLLHLYMHVEAYERGNMTEKSESSRSRLSNSILGLPISSLFPFLYFMIRDLHVAKRVEDIGFYAGFVSTSWAIGLIVGPAISGYLAQPSEKYPILFLANSLFGSTHLVDSEEFVKQHTGPAKDKSLFKNWPLMSSIVLFCIVSFDDMAYIEIFSLWSESDKQFGGLNFSSEDVGQVLAITGASILIYQTFIYPHIVKVLGIINTSRVAVILSMALLCSYPPMTSLSRPWLSPSPPVAMPHLVRERLFFGDINDAIAALTTTTAEAGGFTHLLSVVSSASISFITDCRPGPSIPTEEVRRVVAGEEGAPPVSAVAPGRLMRVVERAGVGLRVTRMAVPLRDTEEENLLDHLEPCLDFIDEGRKEGNVLVHCFAGVSRSATIIVAYLMRTEQKSLEEALESLKEVNESACPNDGFLEQLKLFEEMGFKVDTSSPLYKRFRLKLLGQSYKIGEKIGSYVFEDDPGLSGQPNSSTQDLPNKQTQQTAYRCKKCRRIIAVQGNVVSHTPGEGESCFQWQNKRKGERSYSKEQDCSSLFVEPLKWMTPVEDGALEGKLSCIHCGARLGYFNWSGIQCNCGSWITPAFQISKSKPIML</sequence>
<evidence type="ECO:0000256" key="5">
    <source>
        <dbReference type="SAM" id="Phobius"/>
    </source>
</evidence>
<keyword evidence="3" id="KW-0378">Hydrolase</keyword>
<dbReference type="PANTHER" id="PTHR45848">
    <property type="entry name" value="DUAL SPECIFICITY PROTEIN PHOSPHATASE 12 FAMILY MEMBER"/>
    <property type="match status" value="1"/>
</dbReference>
<dbReference type="EnsemblPlants" id="OGLUM12G02600.1">
    <property type="protein sequence ID" value="OGLUM12G02600.1"/>
    <property type="gene ID" value="OGLUM12G02600"/>
</dbReference>
<keyword evidence="9" id="KW-1185">Reference proteome</keyword>
<organism evidence="8">
    <name type="scientific">Oryza glumipatula</name>
    <dbReference type="NCBI Taxonomy" id="40148"/>
    <lineage>
        <taxon>Eukaryota</taxon>
        <taxon>Viridiplantae</taxon>
        <taxon>Streptophyta</taxon>
        <taxon>Embryophyta</taxon>
        <taxon>Tracheophyta</taxon>
        <taxon>Spermatophyta</taxon>
        <taxon>Magnoliopsida</taxon>
        <taxon>Liliopsida</taxon>
        <taxon>Poales</taxon>
        <taxon>Poaceae</taxon>
        <taxon>BOP clade</taxon>
        <taxon>Oryzoideae</taxon>
        <taxon>Oryzeae</taxon>
        <taxon>Oryzinae</taxon>
        <taxon>Oryza</taxon>
    </lineage>
</organism>
<dbReference type="SUPFAM" id="SSF103473">
    <property type="entry name" value="MFS general substrate transporter"/>
    <property type="match status" value="1"/>
</dbReference>
<evidence type="ECO:0000256" key="1">
    <source>
        <dbReference type="ARBA" id="ARBA00008601"/>
    </source>
</evidence>
<feature type="domain" description="Tyrosine-protein phosphatase" evidence="6">
    <location>
        <begin position="298"/>
        <end position="486"/>
    </location>
</feature>
<dbReference type="SMART" id="SM00195">
    <property type="entry name" value="DSPc"/>
    <property type="match status" value="1"/>
</dbReference>
<dbReference type="Proteomes" id="UP000026961">
    <property type="component" value="Chromosome 12"/>
</dbReference>
<comment type="similarity">
    <text evidence="1">Belongs to the protein-tyrosine phosphatase family. Non-receptor class dual specificity subfamily.</text>
</comment>
<proteinExistence type="inferred from homology"/>
<evidence type="ECO:0000259" key="6">
    <source>
        <dbReference type="PROSITE" id="PS50054"/>
    </source>
</evidence>
<dbReference type="STRING" id="40148.A0A0E0BNK4"/>
<name>A0A0E0BNK4_9ORYZ</name>
<dbReference type="AlphaFoldDB" id="A0A0E0BNK4"/>
<dbReference type="eggNOG" id="KOG1716">
    <property type="taxonomic scope" value="Eukaryota"/>
</dbReference>
<evidence type="ECO:0000313" key="9">
    <source>
        <dbReference type="Proteomes" id="UP000026961"/>
    </source>
</evidence>
<dbReference type="InterPro" id="IPR000387">
    <property type="entry name" value="Tyr_Pase_dom"/>
</dbReference>
<dbReference type="EC" id="3.1.3.48" evidence="2"/>
<feature type="domain" description="Tyrosine specific protein phosphatases" evidence="7">
    <location>
        <begin position="404"/>
        <end position="462"/>
    </location>
</feature>
<dbReference type="PROSITE" id="PS50054">
    <property type="entry name" value="TYR_PHOSPHATASE_DUAL"/>
    <property type="match status" value="1"/>
</dbReference>
<keyword evidence="5" id="KW-0812">Transmembrane</keyword>